<feature type="domain" description="HTH araC/xylS-type" evidence="9">
    <location>
        <begin position="440"/>
        <end position="538"/>
    </location>
</feature>
<keyword evidence="4" id="KW-0902">Two-component regulatory system</keyword>
<evidence type="ECO:0000256" key="8">
    <source>
        <dbReference type="PROSITE-ProRule" id="PRU00169"/>
    </source>
</evidence>
<evidence type="ECO:0008006" key="13">
    <source>
        <dbReference type="Google" id="ProtNLM"/>
    </source>
</evidence>
<feature type="modified residue" description="4-aspartylphosphate" evidence="8">
    <location>
        <position position="72"/>
    </location>
</feature>
<dbReference type="InterPro" id="IPR018062">
    <property type="entry name" value="HTH_AraC-typ_CS"/>
</dbReference>
<evidence type="ECO:0000313" key="12">
    <source>
        <dbReference type="Proteomes" id="UP000247476"/>
    </source>
</evidence>
<dbReference type="Pfam" id="PF00072">
    <property type="entry name" value="Response_reg"/>
    <property type="match status" value="1"/>
</dbReference>
<dbReference type="EMBL" id="QJVJ01000003">
    <property type="protein sequence ID" value="PYI55476.1"/>
    <property type="molecule type" value="Genomic_DNA"/>
</dbReference>
<dbReference type="CDD" id="cd17536">
    <property type="entry name" value="REC_YesN-like"/>
    <property type="match status" value="1"/>
</dbReference>
<sequence>MSVNTKTMTSTGGGMRMNVKVLIVDDEPIICRGLRETVPWDEAGVTVVGEAYDGEEALRLVAELDVDLVLTDICMPEMDGLRLAETLKETMPDVRIAILSGYGEFEYARQAVRLGIEDFLLKPADIPELLAMVSRMAEDIRRERRQAADRCREKRLAWLHELLLGCTDASLPEPAGFGEGRTRGCRFVASAMAHGADFVERAEEVPDAESMERWRRRVDESLGGVPGVEPLSVYVHTNVLVTFCRETEPTPDDRYEAALAAAADAGSPGEPLVFTVSDRFVDLKEARRHGISAMRSLPFCANDPGRRVWFRADVASVSDRAGMRELSAETEKKVLQSFGQNDKARLSADIRDWVAGLRRDGCTLMELFRLYEELRLLVLRRIRGGCAKGAEPSDIPHVKSFDLHLYNTFEAAEAVIAGELVALMGAGQPGGAGKNRWLVERAKAYIAERYAADLKASEVAAWLKITPSYFSLLFKQHEGRGFTDYLNELRIERAKTYLSETHDRVFEIADKVGYKDYKYFVAVFKSVTGVTPTDYRNREQNGRAG</sequence>
<keyword evidence="2" id="KW-0963">Cytoplasm</keyword>
<dbReference type="InterPro" id="IPR001789">
    <property type="entry name" value="Sig_transdc_resp-reg_receiver"/>
</dbReference>
<evidence type="ECO:0000256" key="5">
    <source>
        <dbReference type="ARBA" id="ARBA00023015"/>
    </source>
</evidence>
<dbReference type="GO" id="GO:0005737">
    <property type="term" value="C:cytoplasm"/>
    <property type="evidence" value="ECO:0007669"/>
    <property type="project" value="UniProtKB-SubCell"/>
</dbReference>
<dbReference type="PROSITE" id="PS50110">
    <property type="entry name" value="RESPONSE_REGULATORY"/>
    <property type="match status" value="1"/>
</dbReference>
<dbReference type="PANTHER" id="PTHR42713:SF3">
    <property type="entry name" value="TRANSCRIPTIONAL REGULATORY PROTEIN HPTR"/>
    <property type="match status" value="1"/>
</dbReference>
<dbReference type="GO" id="GO:0000160">
    <property type="term" value="P:phosphorelay signal transduction system"/>
    <property type="evidence" value="ECO:0007669"/>
    <property type="project" value="UniProtKB-KW"/>
</dbReference>
<accession>A0A2V5KZE3</accession>
<dbReference type="SMART" id="SM00448">
    <property type="entry name" value="REC"/>
    <property type="match status" value="1"/>
</dbReference>
<dbReference type="Pfam" id="PF12833">
    <property type="entry name" value="HTH_18"/>
    <property type="match status" value="1"/>
</dbReference>
<dbReference type="GO" id="GO:0043565">
    <property type="term" value="F:sequence-specific DNA binding"/>
    <property type="evidence" value="ECO:0007669"/>
    <property type="project" value="InterPro"/>
</dbReference>
<keyword evidence="7" id="KW-0804">Transcription</keyword>
<dbReference type="InterPro" id="IPR051552">
    <property type="entry name" value="HptR"/>
</dbReference>
<evidence type="ECO:0000259" key="9">
    <source>
        <dbReference type="PROSITE" id="PS01124"/>
    </source>
</evidence>
<comment type="subcellular location">
    <subcellularLocation>
        <location evidence="1">Cytoplasm</location>
    </subcellularLocation>
</comment>
<evidence type="ECO:0000256" key="6">
    <source>
        <dbReference type="ARBA" id="ARBA00023125"/>
    </source>
</evidence>
<dbReference type="PROSITE" id="PS00041">
    <property type="entry name" value="HTH_ARAC_FAMILY_1"/>
    <property type="match status" value="1"/>
</dbReference>
<name>A0A2V5KZE3_9BACL</name>
<dbReference type="InterPro" id="IPR020449">
    <property type="entry name" value="Tscrpt_reg_AraC-type_HTH"/>
</dbReference>
<keyword evidence="12" id="KW-1185">Reference proteome</keyword>
<dbReference type="GO" id="GO:0003700">
    <property type="term" value="F:DNA-binding transcription factor activity"/>
    <property type="evidence" value="ECO:0007669"/>
    <property type="project" value="InterPro"/>
</dbReference>
<keyword evidence="3 8" id="KW-0597">Phosphoprotein</keyword>
<reference evidence="11 12" key="1">
    <citation type="submission" date="2018-05" db="EMBL/GenBank/DDBJ databases">
        <title>Paenibacillus flagellatus sp. nov., isolated from selenium mineral soil.</title>
        <authorList>
            <person name="Dai X."/>
        </authorList>
    </citation>
    <scope>NUCLEOTIDE SEQUENCE [LARGE SCALE GENOMIC DNA]</scope>
    <source>
        <strain evidence="11 12">DXL2</strain>
    </source>
</reference>
<dbReference type="PANTHER" id="PTHR42713">
    <property type="entry name" value="HISTIDINE KINASE-RELATED"/>
    <property type="match status" value="1"/>
</dbReference>
<gene>
    <name evidence="11" type="ORF">DLM86_07000</name>
</gene>
<dbReference type="OrthoDB" id="342399at2"/>
<dbReference type="Gene3D" id="1.10.10.60">
    <property type="entry name" value="Homeodomain-like"/>
    <property type="match status" value="2"/>
</dbReference>
<dbReference type="SMART" id="SM00342">
    <property type="entry name" value="HTH_ARAC"/>
    <property type="match status" value="1"/>
</dbReference>
<evidence type="ECO:0000256" key="2">
    <source>
        <dbReference type="ARBA" id="ARBA00022490"/>
    </source>
</evidence>
<proteinExistence type="predicted"/>
<dbReference type="PROSITE" id="PS01124">
    <property type="entry name" value="HTH_ARAC_FAMILY_2"/>
    <property type="match status" value="1"/>
</dbReference>
<dbReference type="InterPro" id="IPR011006">
    <property type="entry name" value="CheY-like_superfamily"/>
</dbReference>
<protein>
    <recommendedName>
        <fullName evidence="13">DNA-binding response regulator</fullName>
    </recommendedName>
</protein>
<evidence type="ECO:0000256" key="4">
    <source>
        <dbReference type="ARBA" id="ARBA00023012"/>
    </source>
</evidence>
<dbReference type="SUPFAM" id="SSF52172">
    <property type="entry name" value="CheY-like"/>
    <property type="match status" value="1"/>
</dbReference>
<dbReference type="PRINTS" id="PR00032">
    <property type="entry name" value="HTHARAC"/>
</dbReference>
<dbReference type="SUPFAM" id="SSF46689">
    <property type="entry name" value="Homeodomain-like"/>
    <property type="match status" value="2"/>
</dbReference>
<evidence type="ECO:0000259" key="10">
    <source>
        <dbReference type="PROSITE" id="PS50110"/>
    </source>
</evidence>
<evidence type="ECO:0000256" key="7">
    <source>
        <dbReference type="ARBA" id="ARBA00023163"/>
    </source>
</evidence>
<evidence type="ECO:0000313" key="11">
    <source>
        <dbReference type="EMBL" id="PYI55476.1"/>
    </source>
</evidence>
<comment type="caution">
    <text evidence="11">The sequence shown here is derived from an EMBL/GenBank/DDBJ whole genome shotgun (WGS) entry which is preliminary data.</text>
</comment>
<dbReference type="AlphaFoldDB" id="A0A2V5KZE3"/>
<keyword evidence="6" id="KW-0238">DNA-binding</keyword>
<dbReference type="InterPro" id="IPR018060">
    <property type="entry name" value="HTH_AraC"/>
</dbReference>
<organism evidence="11 12">
    <name type="scientific">Paenibacillus flagellatus</name>
    <dbReference type="NCBI Taxonomy" id="2211139"/>
    <lineage>
        <taxon>Bacteria</taxon>
        <taxon>Bacillati</taxon>
        <taxon>Bacillota</taxon>
        <taxon>Bacilli</taxon>
        <taxon>Bacillales</taxon>
        <taxon>Paenibacillaceae</taxon>
        <taxon>Paenibacillus</taxon>
    </lineage>
</organism>
<dbReference type="Proteomes" id="UP000247476">
    <property type="component" value="Unassembled WGS sequence"/>
</dbReference>
<evidence type="ECO:0000256" key="1">
    <source>
        <dbReference type="ARBA" id="ARBA00004496"/>
    </source>
</evidence>
<dbReference type="Gene3D" id="3.40.50.2300">
    <property type="match status" value="1"/>
</dbReference>
<feature type="domain" description="Response regulatory" evidence="10">
    <location>
        <begin position="20"/>
        <end position="137"/>
    </location>
</feature>
<keyword evidence="5" id="KW-0805">Transcription regulation</keyword>
<dbReference type="InterPro" id="IPR009057">
    <property type="entry name" value="Homeodomain-like_sf"/>
</dbReference>
<evidence type="ECO:0000256" key="3">
    <source>
        <dbReference type="ARBA" id="ARBA00022553"/>
    </source>
</evidence>